<dbReference type="AlphaFoldDB" id="A0A194VE78"/>
<feature type="compositionally biased region" description="Basic and acidic residues" evidence="1">
    <location>
        <begin position="202"/>
        <end position="215"/>
    </location>
</feature>
<dbReference type="OrthoDB" id="5235253at2759"/>
<feature type="region of interest" description="Disordered" evidence="1">
    <location>
        <begin position="172"/>
        <end position="334"/>
    </location>
</feature>
<dbReference type="EMBL" id="KN714807">
    <property type="protein sequence ID" value="KUI62302.1"/>
    <property type="molecule type" value="Genomic_DNA"/>
</dbReference>
<organism evidence="2 3">
    <name type="scientific">Cytospora mali</name>
    <name type="common">Apple Valsa canker fungus</name>
    <name type="synonym">Valsa mali</name>
    <dbReference type="NCBI Taxonomy" id="578113"/>
    <lineage>
        <taxon>Eukaryota</taxon>
        <taxon>Fungi</taxon>
        <taxon>Dikarya</taxon>
        <taxon>Ascomycota</taxon>
        <taxon>Pezizomycotina</taxon>
        <taxon>Sordariomycetes</taxon>
        <taxon>Sordariomycetidae</taxon>
        <taxon>Diaporthales</taxon>
        <taxon>Cytosporaceae</taxon>
        <taxon>Cytospora</taxon>
    </lineage>
</organism>
<feature type="compositionally biased region" description="Polar residues" evidence="1">
    <location>
        <begin position="388"/>
        <end position="400"/>
    </location>
</feature>
<feature type="compositionally biased region" description="Polar residues" evidence="1">
    <location>
        <begin position="288"/>
        <end position="303"/>
    </location>
</feature>
<feature type="compositionally biased region" description="Basic and acidic residues" evidence="1">
    <location>
        <begin position="304"/>
        <end position="322"/>
    </location>
</feature>
<feature type="region of interest" description="Disordered" evidence="1">
    <location>
        <begin position="26"/>
        <end position="49"/>
    </location>
</feature>
<evidence type="ECO:0000313" key="3">
    <source>
        <dbReference type="Proteomes" id="UP000078576"/>
    </source>
</evidence>
<dbReference type="Proteomes" id="UP000078576">
    <property type="component" value="Unassembled WGS sequence"/>
</dbReference>
<feature type="compositionally biased region" description="Polar residues" evidence="1">
    <location>
        <begin position="261"/>
        <end position="280"/>
    </location>
</feature>
<feature type="compositionally biased region" description="Basic and acidic residues" evidence="1">
    <location>
        <begin position="249"/>
        <end position="260"/>
    </location>
</feature>
<feature type="compositionally biased region" description="Basic residues" evidence="1">
    <location>
        <begin position="355"/>
        <end position="365"/>
    </location>
</feature>
<name>A0A194VE78_CYTMA</name>
<protein>
    <submittedName>
        <fullName evidence="2">Uncharacterized protein</fullName>
    </submittedName>
</protein>
<keyword evidence="3" id="KW-1185">Reference proteome</keyword>
<sequence length="400" mass="44871">MVPAEPAPKATSAVATKERIEMRNISKARRGNALRPNSQGAGRNSRLQLAPPLTKKARRIIINNTEKLMHKRNELDTAILIEASRPLETLKTTDWLPRENILRLCERLALRERRYIRCMMKALEERTRLYKRDPSTERAVDLDLIRELLWKFRRHLGPYLLMAEKQNNYDYDDGTSSSHSDSSGDEAGVEVASGPSSDDDEKASNDGSADKETCETQKASTTGGLDGAFDDTIAPKKRKANELIGSGKELQKKAKKEQTANDKQSSVTISQTDKPTTCQKPQRKEDSVTTMNPEIDSMSQTMTSRHDGDTKGKVDRKTKEPATVKPPSDSGIPIPFYKLHAKAMMQPDFNDHVHLKPPHRRRTKRPTREYKVSGALLGPHLPSPKQGLKSNKASSRNSRL</sequence>
<accession>A0A194VE78</accession>
<feature type="compositionally biased region" description="Polar residues" evidence="1">
    <location>
        <begin position="35"/>
        <end position="47"/>
    </location>
</feature>
<evidence type="ECO:0000313" key="2">
    <source>
        <dbReference type="EMBL" id="KUI62302.1"/>
    </source>
</evidence>
<reference evidence="3" key="1">
    <citation type="submission" date="2014-12" db="EMBL/GenBank/DDBJ databases">
        <title>Genome Sequence of Valsa Canker Pathogens Uncovers a Specific Adaption of Colonization on Woody Bark.</title>
        <authorList>
            <person name="Yin Z."/>
            <person name="Liu H."/>
            <person name="Gao X."/>
            <person name="Li Z."/>
            <person name="Song N."/>
            <person name="Ke X."/>
            <person name="Dai Q."/>
            <person name="Wu Y."/>
            <person name="Sun Y."/>
            <person name="Xu J.-R."/>
            <person name="Kang Z.K."/>
            <person name="Wang L."/>
            <person name="Huang L."/>
        </authorList>
    </citation>
    <scope>NUCLEOTIDE SEQUENCE [LARGE SCALE GENOMIC DNA]</scope>
    <source>
        <strain evidence="3">SXYL134</strain>
    </source>
</reference>
<feature type="region of interest" description="Disordered" evidence="1">
    <location>
        <begin position="349"/>
        <end position="400"/>
    </location>
</feature>
<proteinExistence type="predicted"/>
<evidence type="ECO:0000256" key="1">
    <source>
        <dbReference type="SAM" id="MobiDB-lite"/>
    </source>
</evidence>
<gene>
    <name evidence="2" type="ORF">VP1G_09429</name>
</gene>